<evidence type="ECO:0000313" key="1">
    <source>
        <dbReference type="EMBL" id="CAE6342018.1"/>
    </source>
</evidence>
<protein>
    <recommendedName>
        <fullName evidence="3">Arrestin-like N-terminal domain-containing protein</fullName>
    </recommendedName>
</protein>
<organism evidence="1 2">
    <name type="scientific">Rhizoctonia solani</name>
    <dbReference type="NCBI Taxonomy" id="456999"/>
    <lineage>
        <taxon>Eukaryota</taxon>
        <taxon>Fungi</taxon>
        <taxon>Dikarya</taxon>
        <taxon>Basidiomycota</taxon>
        <taxon>Agaricomycotina</taxon>
        <taxon>Agaricomycetes</taxon>
        <taxon>Cantharellales</taxon>
        <taxon>Ceratobasidiaceae</taxon>
        <taxon>Rhizoctonia</taxon>
    </lineage>
</organism>
<proteinExistence type="predicted"/>
<reference evidence="1" key="1">
    <citation type="submission" date="2021-01" db="EMBL/GenBank/DDBJ databases">
        <authorList>
            <person name="Kaushik A."/>
        </authorList>
    </citation>
    <scope>NUCLEOTIDE SEQUENCE</scope>
    <source>
        <strain evidence="1">AG1-1C</strain>
    </source>
</reference>
<dbReference type="Proteomes" id="UP000663846">
    <property type="component" value="Unassembled WGS sequence"/>
</dbReference>
<name>A0A8H2ZU60_9AGAM</name>
<dbReference type="EMBL" id="CAJMWS010000026">
    <property type="protein sequence ID" value="CAE6342018.1"/>
    <property type="molecule type" value="Genomic_DNA"/>
</dbReference>
<dbReference type="AlphaFoldDB" id="A0A8H2ZU60"/>
<accession>A0A8H2ZU60</accession>
<dbReference type="InterPro" id="IPR014752">
    <property type="entry name" value="Arrestin-like_C"/>
</dbReference>
<dbReference type="Gene3D" id="2.60.40.640">
    <property type="match status" value="1"/>
</dbReference>
<comment type="caution">
    <text evidence="1">The sequence shown here is derived from an EMBL/GenBank/DDBJ whole genome shotgun (WGS) entry which is preliminary data.</text>
</comment>
<evidence type="ECO:0008006" key="3">
    <source>
        <dbReference type="Google" id="ProtNLM"/>
    </source>
</evidence>
<evidence type="ECO:0000313" key="2">
    <source>
        <dbReference type="Proteomes" id="UP000663846"/>
    </source>
</evidence>
<gene>
    <name evidence="1" type="ORF">RDB_LOCUS4250</name>
</gene>
<sequence>MSSIPSLPPSYSTEELPDYCTSLSLERSPAYTELTLTSTRTSSTSVSSDGGPKLIPSGRLSYSSKRLTLDLGPRIWAPLLPVYGRNGLIEGQVEIKSFKHVNRVELTLVGVVLSYMVSNGNPTLRSKKIVLCEKSMIWSAKTDASSSGDQSGSTFPFVFALPDHVQGSQDHISTPLPPSASIQTRTSSAHVFYLLRVDMYRNGIHFHDSVQTEILYLPRTVSNYERPYIPLPGSEKPRRICDAEWRTAEVPRKSICGSPRRLPGLGNVDVHLSLPHKLHYPSGCAIPFAVTLSGQGLSCANIPQLTAGLGLKLIKTSTTFVKGIISKQETVVSTGKICRIDEDERHWRDSKSGDNSRQVVIRGCLETGTKGKDQSWGVRGHAGVSYQVRVTLAPSAEGNHQDGDAVWEHSAAVVITSHEFEGRAAMGTPALSLAASSRTSMTITLLNGDI</sequence>